<evidence type="ECO:0000256" key="2">
    <source>
        <dbReference type="ARBA" id="ARBA00007639"/>
    </source>
</evidence>
<dbReference type="PANTHER" id="PTHR46847">
    <property type="entry name" value="D-ALLOSE-BINDING PERIPLASMIC PROTEIN-RELATED"/>
    <property type="match status" value="1"/>
</dbReference>
<evidence type="ECO:0000256" key="4">
    <source>
        <dbReference type="SAM" id="MobiDB-lite"/>
    </source>
</evidence>
<feature type="transmembrane region" description="Helical" evidence="5">
    <location>
        <begin position="37"/>
        <end position="55"/>
    </location>
</feature>
<feature type="region of interest" description="Disordered" evidence="4">
    <location>
        <begin position="62"/>
        <end position="88"/>
    </location>
</feature>
<keyword evidence="5" id="KW-0472">Membrane</keyword>
<feature type="domain" description="Periplasmic binding protein" evidence="6">
    <location>
        <begin position="99"/>
        <end position="366"/>
    </location>
</feature>
<organism evidence="7 8">
    <name type="scientific">Trebonia kvetii</name>
    <dbReference type="NCBI Taxonomy" id="2480626"/>
    <lineage>
        <taxon>Bacteria</taxon>
        <taxon>Bacillati</taxon>
        <taxon>Actinomycetota</taxon>
        <taxon>Actinomycetes</taxon>
        <taxon>Streptosporangiales</taxon>
        <taxon>Treboniaceae</taxon>
        <taxon>Trebonia</taxon>
    </lineage>
</organism>
<keyword evidence="3" id="KW-0732">Signal</keyword>
<keyword evidence="5" id="KW-0812">Transmembrane</keyword>
<dbReference type="PANTHER" id="PTHR46847:SF1">
    <property type="entry name" value="D-ALLOSE-BINDING PERIPLASMIC PROTEIN-RELATED"/>
    <property type="match status" value="1"/>
</dbReference>
<reference evidence="7 8" key="1">
    <citation type="submission" date="2018-11" db="EMBL/GenBank/DDBJ databases">
        <title>Trebonia kvetii gen.nov., sp.nov., a novel acidophilic actinobacterium, and proposal of the new actinobacterial family Treboniaceae fam. nov.</title>
        <authorList>
            <person name="Rapoport D."/>
            <person name="Sagova-Mareckova M."/>
            <person name="Sedlacek I."/>
            <person name="Provaznik J."/>
            <person name="Kralova S."/>
            <person name="Pavlinic D."/>
            <person name="Benes V."/>
            <person name="Kopecky J."/>
        </authorList>
    </citation>
    <scope>NUCLEOTIDE SEQUENCE [LARGE SCALE GENOMIC DNA]</scope>
    <source>
        <strain evidence="7 8">15Tr583</strain>
    </source>
</reference>
<dbReference type="GO" id="GO:0030313">
    <property type="term" value="C:cell envelope"/>
    <property type="evidence" value="ECO:0007669"/>
    <property type="project" value="UniProtKB-SubCell"/>
</dbReference>
<gene>
    <name evidence="7" type="ORF">EAS64_06755</name>
</gene>
<dbReference type="GO" id="GO:0030246">
    <property type="term" value="F:carbohydrate binding"/>
    <property type="evidence" value="ECO:0007669"/>
    <property type="project" value="UniProtKB-ARBA"/>
</dbReference>
<dbReference type="Pfam" id="PF13407">
    <property type="entry name" value="Peripla_BP_4"/>
    <property type="match status" value="1"/>
</dbReference>
<dbReference type="Proteomes" id="UP000460272">
    <property type="component" value="Unassembled WGS sequence"/>
</dbReference>
<dbReference type="SUPFAM" id="SSF53822">
    <property type="entry name" value="Periplasmic binding protein-like I"/>
    <property type="match status" value="1"/>
</dbReference>
<dbReference type="OrthoDB" id="9813037at2"/>
<protein>
    <submittedName>
        <fullName evidence="7">Sugar ABC transporter substrate-binding protein</fullName>
    </submittedName>
</protein>
<name>A0A6P2C6G1_9ACTN</name>
<comment type="subcellular location">
    <subcellularLocation>
        <location evidence="1">Cell envelope</location>
    </subcellularLocation>
</comment>
<comment type="similarity">
    <text evidence="2">Belongs to the bacterial solute-binding protein 2 family.</text>
</comment>
<evidence type="ECO:0000256" key="1">
    <source>
        <dbReference type="ARBA" id="ARBA00004196"/>
    </source>
</evidence>
<dbReference type="CDD" id="cd01536">
    <property type="entry name" value="PBP1_ABC_sugar_binding-like"/>
    <property type="match status" value="1"/>
</dbReference>
<dbReference type="AlphaFoldDB" id="A0A6P2C6G1"/>
<sequence>MLLGTVRDCKGATHMAGLVRSWDAAKAAARMTRLRRARIAAGGITIAAAAALIAGCSSSPSTSSPPAATSSAPAASSSAPAAASSTPAASGPVRMAIFYYNPSPYGVASLAGAKAEAAKLGIQLDAFDGNNNPQLQTTQIQDAITTGKYKAFWVWGLDDVALTPVINKAISAGIKVACADYTWGTLAQQNTLAATQTCATTIGQSIAPEATNLETTMNGACTKAVGTGHCNIAFLPGLANYPTDTNRINQMTAYYKSKSNYTFTVMPPGQYDQTQSQSVAQTFFTAHKNINVFATFGDQMAQGALTALKLVGGYTPGQNILIIGYGGAQEIVNEVKTGLVYATLGLYPAGESKLGIQYLDDAVQGKSIPNLVNIIDPASRPAVINKAFLDAHPSYVPDWNLEGGLGTAG</sequence>
<dbReference type="InterPro" id="IPR028082">
    <property type="entry name" value="Peripla_BP_I"/>
</dbReference>
<evidence type="ECO:0000313" key="7">
    <source>
        <dbReference type="EMBL" id="TVZ07019.1"/>
    </source>
</evidence>
<evidence type="ECO:0000256" key="5">
    <source>
        <dbReference type="SAM" id="Phobius"/>
    </source>
</evidence>
<dbReference type="EMBL" id="RPFW01000001">
    <property type="protein sequence ID" value="TVZ07019.1"/>
    <property type="molecule type" value="Genomic_DNA"/>
</dbReference>
<dbReference type="Gene3D" id="3.40.50.2300">
    <property type="match status" value="2"/>
</dbReference>
<comment type="caution">
    <text evidence="7">The sequence shown here is derived from an EMBL/GenBank/DDBJ whole genome shotgun (WGS) entry which is preliminary data.</text>
</comment>
<accession>A0A6P2C6G1</accession>
<evidence type="ECO:0000256" key="3">
    <source>
        <dbReference type="ARBA" id="ARBA00022729"/>
    </source>
</evidence>
<evidence type="ECO:0000313" key="8">
    <source>
        <dbReference type="Proteomes" id="UP000460272"/>
    </source>
</evidence>
<evidence type="ECO:0000259" key="6">
    <source>
        <dbReference type="Pfam" id="PF13407"/>
    </source>
</evidence>
<proteinExistence type="inferred from homology"/>
<dbReference type="InterPro" id="IPR025997">
    <property type="entry name" value="SBP_2_dom"/>
</dbReference>
<keyword evidence="5" id="KW-1133">Transmembrane helix</keyword>
<keyword evidence="8" id="KW-1185">Reference proteome</keyword>